<dbReference type="Proteomes" id="UP001633002">
    <property type="component" value="Unassembled WGS sequence"/>
</dbReference>
<sequence length="626" mass="72826">MEVERDCRRCNKSLPIEDFSKRQRRSNVTKVQRECNVCFSSRQTTRLYEPVPDTPNEELVVKTCTYEQLSHMASVAFREAAIDEVVVYQHSVVDCSEEHMEALTSWEGSENPRLCFKKWVDNVVRPEVEAGSGLYWELRTWGRSAYRPNEDFSKRQRRSNVTKVQRECNVCFSSRQTTRLYEPVPDTPNEELVVKTCTYEQLSHMASVAFREAAIDEVVVYQHSVVDCSEEHMEALTSWEGSENPRLCFKKWVDNVVQPEVEAGSGLYWELRTWGRSAYRPNEFGATMRCVSRQERVCVNRPHSARNRRTSEKRRAIERFRCQGELRITLDTSTAMCSVTCIHLEDHERPSWRDSKFPREALEFLDRVAEAGMRTADMYRLLRLQDHIDPAYITRAQVNYWVAEIESWRYGAGEPDQLKSSKDFIERPENRTKGFELILYEETDDFEAFSFLTLFWRYVSTVKEVLTDSTFKTDDMRFEMFALIGNLGGFGVPLCYMFYLKKTSVDESTPYGYQARGCRKALLYEWMCKLREKGLRLAFFITDKDAGQIETAQRSIPEMHVHDNVQLCLKHCLDAIERRMLAVDMGINPYDPPTAHNIFPFIDPTWGPSVGDIVRGQSAHPSITPM</sequence>
<reference evidence="1 2" key="1">
    <citation type="submission" date="2024-09" db="EMBL/GenBank/DDBJ databases">
        <title>Chromosome-scale assembly of Riccia sorocarpa.</title>
        <authorList>
            <person name="Paukszto L."/>
        </authorList>
    </citation>
    <scope>NUCLEOTIDE SEQUENCE [LARGE SCALE GENOMIC DNA]</scope>
    <source>
        <strain evidence="1">LP-2024</strain>
        <tissue evidence="1">Aerial parts of the thallus</tissue>
    </source>
</reference>
<comment type="caution">
    <text evidence="1">The sequence shown here is derived from an EMBL/GenBank/DDBJ whole genome shotgun (WGS) entry which is preliminary data.</text>
</comment>
<protein>
    <recommendedName>
        <fullName evidence="3">MULE transposase domain-containing protein</fullName>
    </recommendedName>
</protein>
<organism evidence="1 2">
    <name type="scientific">Riccia sorocarpa</name>
    <dbReference type="NCBI Taxonomy" id="122646"/>
    <lineage>
        <taxon>Eukaryota</taxon>
        <taxon>Viridiplantae</taxon>
        <taxon>Streptophyta</taxon>
        <taxon>Embryophyta</taxon>
        <taxon>Marchantiophyta</taxon>
        <taxon>Marchantiopsida</taxon>
        <taxon>Marchantiidae</taxon>
        <taxon>Marchantiales</taxon>
        <taxon>Ricciaceae</taxon>
        <taxon>Riccia</taxon>
    </lineage>
</organism>
<gene>
    <name evidence="1" type="ORF">R1sor_015925</name>
</gene>
<accession>A0ABD3HFI4</accession>
<evidence type="ECO:0000313" key="1">
    <source>
        <dbReference type="EMBL" id="KAL3689616.1"/>
    </source>
</evidence>
<keyword evidence="2" id="KW-1185">Reference proteome</keyword>
<proteinExistence type="predicted"/>
<dbReference type="AlphaFoldDB" id="A0ABD3HFI4"/>
<name>A0ABD3HFI4_9MARC</name>
<dbReference type="EMBL" id="JBJQOH010000004">
    <property type="protein sequence ID" value="KAL3689616.1"/>
    <property type="molecule type" value="Genomic_DNA"/>
</dbReference>
<evidence type="ECO:0000313" key="2">
    <source>
        <dbReference type="Proteomes" id="UP001633002"/>
    </source>
</evidence>
<evidence type="ECO:0008006" key="3">
    <source>
        <dbReference type="Google" id="ProtNLM"/>
    </source>
</evidence>